<reference evidence="1" key="1">
    <citation type="journal article" date="2015" name="Nature">
        <title>Complex archaea that bridge the gap between prokaryotes and eukaryotes.</title>
        <authorList>
            <person name="Spang A."/>
            <person name="Saw J.H."/>
            <person name="Jorgensen S.L."/>
            <person name="Zaremba-Niedzwiedzka K."/>
            <person name="Martijn J."/>
            <person name="Lind A.E."/>
            <person name="van Eijk R."/>
            <person name="Schleper C."/>
            <person name="Guy L."/>
            <person name="Ettema T.J."/>
        </authorList>
    </citation>
    <scope>NUCLEOTIDE SEQUENCE</scope>
</reference>
<evidence type="ECO:0000313" key="1">
    <source>
        <dbReference type="EMBL" id="KKK88931.1"/>
    </source>
</evidence>
<protein>
    <submittedName>
        <fullName evidence="1">Uncharacterized protein</fullName>
    </submittedName>
</protein>
<dbReference type="EMBL" id="LAZR01049741">
    <property type="protein sequence ID" value="KKK88931.1"/>
    <property type="molecule type" value="Genomic_DNA"/>
</dbReference>
<gene>
    <name evidence="1" type="ORF">LCGC14_2738210</name>
</gene>
<name>A0A0F9BWX8_9ZZZZ</name>
<comment type="caution">
    <text evidence="1">The sequence shown here is derived from an EMBL/GenBank/DDBJ whole genome shotgun (WGS) entry which is preliminary data.</text>
</comment>
<sequence length="143" mass="16477">MNKQRAVYLMLFPDKCWHEWTPLKAVSEDRSGHGDYSCQCINCGMVLGPCSHGMLLKKRKSNPDLTTWPGFGLMYDRAEECEWWDEFIFKLSITGTSKISKGIVWGYFHLANLINPTRFLNALYEFGVTSERIKEAPDETSRS</sequence>
<organism evidence="1">
    <name type="scientific">marine sediment metagenome</name>
    <dbReference type="NCBI Taxonomy" id="412755"/>
    <lineage>
        <taxon>unclassified sequences</taxon>
        <taxon>metagenomes</taxon>
        <taxon>ecological metagenomes</taxon>
    </lineage>
</organism>
<dbReference type="AlphaFoldDB" id="A0A0F9BWX8"/>
<proteinExistence type="predicted"/>
<accession>A0A0F9BWX8</accession>